<dbReference type="Proteomes" id="UP000599179">
    <property type="component" value="Unassembled WGS sequence"/>
</dbReference>
<dbReference type="EMBL" id="BMGM01000011">
    <property type="protein sequence ID" value="GGE42766.1"/>
    <property type="molecule type" value="Genomic_DNA"/>
</dbReference>
<dbReference type="Gene3D" id="2.60.40.740">
    <property type="match status" value="1"/>
</dbReference>
<dbReference type="Gene3D" id="2.60.40.10">
    <property type="entry name" value="Immunoglobulins"/>
    <property type="match status" value="4"/>
</dbReference>
<proteinExistence type="predicted"/>
<dbReference type="CDD" id="cd00146">
    <property type="entry name" value="PKD"/>
    <property type="match status" value="1"/>
</dbReference>
<dbReference type="InterPro" id="IPR013783">
    <property type="entry name" value="Ig-like_fold"/>
</dbReference>
<feature type="domain" description="PKD" evidence="1">
    <location>
        <begin position="565"/>
        <end position="623"/>
    </location>
</feature>
<keyword evidence="3" id="KW-1185">Reference proteome</keyword>
<reference evidence="3" key="1">
    <citation type="journal article" date="2019" name="Int. J. Syst. Evol. Microbiol.">
        <title>The Global Catalogue of Microorganisms (GCM) 10K type strain sequencing project: providing services to taxonomists for standard genome sequencing and annotation.</title>
        <authorList>
            <consortium name="The Broad Institute Genomics Platform"/>
            <consortium name="The Broad Institute Genome Sequencing Center for Infectious Disease"/>
            <person name="Wu L."/>
            <person name="Ma J."/>
        </authorList>
    </citation>
    <scope>NUCLEOTIDE SEQUENCE [LARGE SCALE GENOMIC DNA]</scope>
    <source>
        <strain evidence="3">CGMCC 1.12931</strain>
    </source>
</reference>
<comment type="caution">
    <text evidence="2">The sequence shown here is derived from an EMBL/GenBank/DDBJ whole genome shotgun (WGS) entry which is preliminary data.</text>
</comment>
<gene>
    <name evidence="2" type="ORF">GCM10010832_23360</name>
</gene>
<name>A0ABQ1SJ81_9FLAO</name>
<protein>
    <recommendedName>
        <fullName evidence="1">PKD domain-containing protein</fullName>
    </recommendedName>
</protein>
<dbReference type="InterPro" id="IPR022409">
    <property type="entry name" value="PKD/Chitinase_dom"/>
</dbReference>
<dbReference type="Pfam" id="PF13573">
    <property type="entry name" value="SprB"/>
    <property type="match status" value="3"/>
</dbReference>
<evidence type="ECO:0000313" key="3">
    <source>
        <dbReference type="Proteomes" id="UP000599179"/>
    </source>
</evidence>
<dbReference type="PROSITE" id="PS50093">
    <property type="entry name" value="PKD"/>
    <property type="match status" value="1"/>
</dbReference>
<dbReference type="InterPro" id="IPR000601">
    <property type="entry name" value="PKD_dom"/>
</dbReference>
<dbReference type="InterPro" id="IPR045828">
    <property type="entry name" value="PKD_Bacteroidetes"/>
</dbReference>
<evidence type="ECO:0000313" key="2">
    <source>
        <dbReference type="EMBL" id="GGE42766.1"/>
    </source>
</evidence>
<organism evidence="2 3">
    <name type="scientific">Psychroflexus planctonicus</name>
    <dbReference type="NCBI Taxonomy" id="1526575"/>
    <lineage>
        <taxon>Bacteria</taxon>
        <taxon>Pseudomonadati</taxon>
        <taxon>Bacteroidota</taxon>
        <taxon>Flavobacteriia</taxon>
        <taxon>Flavobacteriales</taxon>
        <taxon>Flavobacteriaceae</taxon>
        <taxon>Psychroflexus</taxon>
    </lineage>
</organism>
<dbReference type="Pfam" id="PF19406">
    <property type="entry name" value="PKD_5"/>
    <property type="match status" value="4"/>
</dbReference>
<evidence type="ECO:0000259" key="1">
    <source>
        <dbReference type="PROSITE" id="PS50093"/>
    </source>
</evidence>
<dbReference type="SMART" id="SM00089">
    <property type="entry name" value="PKD"/>
    <property type="match status" value="4"/>
</dbReference>
<dbReference type="InterPro" id="IPR035986">
    <property type="entry name" value="PKD_dom_sf"/>
</dbReference>
<dbReference type="Pfam" id="PF13585">
    <property type="entry name" value="CHU_C"/>
    <property type="match status" value="1"/>
</dbReference>
<dbReference type="SUPFAM" id="SSF49299">
    <property type="entry name" value="PKD domain"/>
    <property type="match status" value="2"/>
</dbReference>
<sequence length="2340" mass="254534">MPKVDFSAFAILEVEFTTNPTTSNTDVVTTCIGQTITFTDASQNLGDNPDYIWSFEGGSIAQASTEGPHEIQYNSEGTFSASLTLNGTTKSITVEVLPAPNSPSLEIDNSSSSGYSSEVDSGQIQFLRCGSFNFANFNFIDPNQDTYPEGTTFDINWGDGSPEATSLESHIYNPGIYTLTYSIIYPSGCSASTDFSIYVGNEPPTITIFNSGSISCKPNEYDFTVAASNDLPGTIYEININDGSEPIILNGLPTNPFTLTHVFEDTSCGATSVVNNTTYYDAFSIQVTAYNPCSTQGSFTSVGPVRVSESTEPDFTMSNTTACVNNEISLQDITNPGASATQGGCSTDYGVYWEVNPLTGFTVTEGSLGSNNGFTGDTYDWNEWTNGDGNVNINFNEPGTYEVTLFTGNNCGEESIIKSICVAPEIKAEFELDENEACFSDIFIVENTSSLPGCNQDNLYQWNITANLNECSDELPSNAAWNFVNGTNQNSENPEIEFAEPGLYTLELVLNTNEQDAACKTDSFSQEIQIKDTPEAVLENQSVCIDQDVQLSALVSNCFADQEPTYNWDFSDLPTNISNSTEAEPILNFNQQGVFQYTLEVENECGIATYTGEITVLTETEAEIIAPEEVCANGAISLEGIISGATTTGVWTVNVEGGSFEENPNVLQQTYLPAEDFVGNIEFTLTSTSDEEICDEVSQTFVVEVQPQAEIAIEAAEAVCLNESIELTAILGGSATEVTWTSNLNGSFSDANAVQTTFNLPTDFSGEVEIFATTNNPDGACEAVETSVLINVLPTPEMQTLSDLVVCNTEVINEIEFTGTNADFATDFTWEFTDEIGLGQLTGTGNIPSFSAQNLTEDSFTTQVSVTPLLNINGIICEGEAETFNITIHPAPLVNDISLSFCEIADIDFSPEDYTDNYIPDGTTYTWSLPTGNENAAVSGASASIDEQSNFTQNLMQVSNEDTYLVYEVTPHLGSCEGATFQVEVYFPAKPEIQNANFEVCSGEELTTNFSDFSSNLVPEATEFTWTVNSTNSATGATNQNELSVNFQQTLFNETTENQVVNYTVTPQHADCVGEAFDVAVLVKPNPSIVDYSFEVCSEETIVFPTESQLNDFPENTQFTWEVVQNQNINGANPSSTEAASIEQTLSSNSLVSEEVIYQVTPWYDACQGQTFEVSILVNPLPNVQDFELSVCTGGSFSLSVDDYFAGEVPSNTQFTWELPTGENSAAIQGATAQQTPTNTIFQELTNTSGENTSLVYTITPETEDCVGESFELTVNIENSGEIAQQPTSFQQICVDGQAAVLEVELEITSSSTTYQWYSNTEASSNGAQAIDGATTSSFDPGSFTTEGNYFYYVQISPQGNECGDVVSEFSEIEVVSKPSIEIVSTETEFDYCQYSEVSTLTANASGGIGEVEFQWWVSSTENFSDATLISNANQDEFSPSTEEIGSFYYFVEVLQNNSGCNAISEAVHVEVFAQPEIQQQPESIVACLNDDSQELSVGVDYSTGNPSFQWFASENTDFTNANPIAGANQITFLPDTSEVGEIYYFVEVSFDNASCNTLISEPALVETIVAPDLEELPDVEICVGDLFEVMQFSNLDENMLTQFSWTNSNPNIGLAGSGTNSIPNFIAENNSTETQVAEITLTATSQYQGQSCGISTQTFNISVSAPIQANTTFSDFNGVHTRCETTNDAYIILNPSGGFANDESAYDYAWTGPDNFSSSQKEIYNLNTGLYFVEITDQNGCSALFEYEIIAPEALSIEEELKMNVLCHADFSGLIDVNVNGGTGNYTYYWEKNGAVFSTQEDISNLEAATYQLTVFDENLCFASQTFEITQPEALEIELLNSGGATCFGEEDSGFINIAVSGGVPMQSTSTNADYIYQWTSADGFESNEANLENLSPGIYTLEVTDQVGCSATLEVEIEEPEELVINYEVTRESCANAGDASIDLNINGGVAPYTINWENGQHSGRIIDLIAGIYTVQVVDANGCEREIDIEVLPPASYTAELTATNLSCFESNDGIIDLDIVADGDFDESQLQFTWSGPDGFESTTPNITDLAAGFYEVEIATSDACVQTYSVEVEQPSPLEVTYHVENASCNGAEDGELIIHVEGGTPPYFSNVGEFEESFTLEAPQIGTHQIEVMDANACEIIIEAEVTDEVLFEIPAPVGEAFQEFCIEDEPMLGDIRASGLEIIWFADYTLTEELSPLESLQQGETYYGINYNSEYGCESTGILEVRVEILDGNLEVRNLITVNGNELNTRMKIENIKRFPENKVSVFNRYGKLVWEADHYDNENIVFKGKSNAKGTINKNKALPTGTYFYVLQFTSPCGFKTKKGFVQIDNNS</sequence>
<accession>A0ABQ1SJ81</accession>
<dbReference type="InterPro" id="IPR025667">
    <property type="entry name" value="SprB_repeat"/>
</dbReference>